<dbReference type="InterPro" id="IPR010315">
    <property type="entry name" value="DUF915_hydro-like"/>
</dbReference>
<proteinExistence type="predicted"/>
<dbReference type="Gene3D" id="3.40.50.1820">
    <property type="entry name" value="alpha/beta hydrolase"/>
    <property type="match status" value="1"/>
</dbReference>
<dbReference type="RefSeq" id="WP_017865235.1">
    <property type="nucleotide sequence ID" value="NZ_CP024954.1"/>
</dbReference>
<comment type="caution">
    <text evidence="1">The sequence shown here is derived from an EMBL/GenBank/DDBJ whole genome shotgun (WGS) entry which is preliminary data.</text>
</comment>
<name>A0A0V8CDR2_LACLL</name>
<protein>
    <submittedName>
        <fullName evidence="1">Putative cell surface hydrolase (Putative)</fullName>
    </submittedName>
</protein>
<reference evidence="2" key="1">
    <citation type="submission" date="2015-10" db="EMBL/GenBank/DDBJ databases">
        <title>Draft Genome Sequences of 11 Lactococcus lactis subspecies cremoris strains.</title>
        <authorList>
            <person name="Wels M."/>
            <person name="Backus L."/>
            <person name="Boekhorst J."/>
            <person name="Dijkstra A."/>
            <person name="Beerthuizen M."/>
            <person name="Kelly W."/>
            <person name="Siezen R."/>
            <person name="Bachmann H."/>
            <person name="Van Hijum S."/>
        </authorList>
    </citation>
    <scope>NUCLEOTIDE SEQUENCE [LARGE SCALE GENOMIC DNA]</scope>
    <source>
        <strain evidence="2">KF282</strain>
    </source>
</reference>
<dbReference type="GO" id="GO:0016787">
    <property type="term" value="F:hydrolase activity"/>
    <property type="evidence" value="ECO:0007669"/>
    <property type="project" value="UniProtKB-KW"/>
</dbReference>
<dbReference type="PATRIC" id="fig|1360.102.peg.916"/>
<evidence type="ECO:0000313" key="1">
    <source>
        <dbReference type="EMBL" id="KSU03653.1"/>
    </source>
</evidence>
<dbReference type="SUPFAM" id="SSF53474">
    <property type="entry name" value="alpha/beta-Hydrolases"/>
    <property type="match status" value="1"/>
</dbReference>
<gene>
    <name evidence="1" type="ORF">KF282_1736</name>
</gene>
<dbReference type="EMBL" id="LKLN01000071">
    <property type="protein sequence ID" value="KSU03653.1"/>
    <property type="molecule type" value="Genomic_DNA"/>
</dbReference>
<dbReference type="Pfam" id="PF06028">
    <property type="entry name" value="DUF915"/>
    <property type="match status" value="1"/>
</dbReference>
<sequence length="272" mass="30521">MKFNKLIIGLSVILLGILFLLPSLFNKEPSNINSSSTKKGLPLILIPGTSSDEDRFDYFIHNIMKDTGGSDVLKIEVQKDGSLKWKSSLKKNSHNPLIVISFYDSSEKGVDKQAEWTETAMKKAHQLYSFDSYNALGHSNGGLVWTIYLEKIAQKSTSQMKTLITMGTPYNYLDSNANPYPKSSSLTETDMLRRMINKKGKIPHSLRMISIAGDYKNNSDGVVPLTSALSSSKIYKNQAQSYNEKIFYGANARHGKLIENNQIIDYISNKIY</sequence>
<dbReference type="InterPro" id="IPR029058">
    <property type="entry name" value="AB_hydrolase_fold"/>
</dbReference>
<keyword evidence="1" id="KW-0378">Hydrolase</keyword>
<dbReference type="AlphaFoldDB" id="A0A0V8CDR2"/>
<dbReference type="Proteomes" id="UP000053058">
    <property type="component" value="Unassembled WGS sequence"/>
</dbReference>
<evidence type="ECO:0000313" key="2">
    <source>
        <dbReference type="Proteomes" id="UP000053058"/>
    </source>
</evidence>
<organism evidence="1 2">
    <name type="scientific">Lactococcus lactis subsp. lactis</name>
    <name type="common">Streptococcus lactis</name>
    <dbReference type="NCBI Taxonomy" id="1360"/>
    <lineage>
        <taxon>Bacteria</taxon>
        <taxon>Bacillati</taxon>
        <taxon>Bacillota</taxon>
        <taxon>Bacilli</taxon>
        <taxon>Lactobacillales</taxon>
        <taxon>Streptococcaceae</taxon>
        <taxon>Lactococcus</taxon>
    </lineage>
</organism>
<accession>A0A0V8CDR2</accession>